<dbReference type="RefSeq" id="WP_106457451.1">
    <property type="nucleotide sequence ID" value="NZ_PXOH01000014.1"/>
</dbReference>
<dbReference type="InterPro" id="IPR008207">
    <property type="entry name" value="Sig_transdc_His_kin_Hpt_dom"/>
</dbReference>
<feature type="domain" description="HPt" evidence="2">
    <location>
        <begin position="2"/>
        <end position="106"/>
    </location>
</feature>
<keyword evidence="1" id="KW-0597">Phosphoprotein</keyword>
<evidence type="ECO:0000313" key="3">
    <source>
        <dbReference type="EMBL" id="PSF36266.1"/>
    </source>
</evidence>
<dbReference type="InterPro" id="IPR051315">
    <property type="entry name" value="Bact_Chemotaxis_CheA"/>
</dbReference>
<reference evidence="3 4" key="1">
    <citation type="submission" date="2018-03" db="EMBL/GenBank/DDBJ databases">
        <title>The ancient ancestry and fast evolution of plastids.</title>
        <authorList>
            <person name="Moore K.R."/>
            <person name="Magnabosco C."/>
            <person name="Momper L."/>
            <person name="Gold D.A."/>
            <person name="Bosak T."/>
            <person name="Fournier G.P."/>
        </authorList>
    </citation>
    <scope>NUCLEOTIDE SEQUENCE [LARGE SCALE GENOMIC DNA]</scope>
    <source>
        <strain evidence="3 4">CCALA 016</strain>
    </source>
</reference>
<dbReference type="CDD" id="cd00088">
    <property type="entry name" value="HPT"/>
    <property type="match status" value="1"/>
</dbReference>
<dbReference type="PANTHER" id="PTHR43395:SF1">
    <property type="entry name" value="CHEMOTAXIS PROTEIN CHEA"/>
    <property type="match status" value="1"/>
</dbReference>
<dbReference type="Pfam" id="PF01627">
    <property type="entry name" value="Hpt"/>
    <property type="match status" value="1"/>
</dbReference>
<evidence type="ECO:0000256" key="1">
    <source>
        <dbReference type="PROSITE-ProRule" id="PRU00110"/>
    </source>
</evidence>
<evidence type="ECO:0000313" key="4">
    <source>
        <dbReference type="Proteomes" id="UP000239001"/>
    </source>
</evidence>
<keyword evidence="3" id="KW-0418">Kinase</keyword>
<dbReference type="AlphaFoldDB" id="A0A2T1LWQ5"/>
<dbReference type="PANTHER" id="PTHR43395">
    <property type="entry name" value="SENSOR HISTIDINE KINASE CHEA"/>
    <property type="match status" value="1"/>
</dbReference>
<organism evidence="3 4">
    <name type="scientific">Aphanothece hegewaldii CCALA 016</name>
    <dbReference type="NCBI Taxonomy" id="2107694"/>
    <lineage>
        <taxon>Bacteria</taxon>
        <taxon>Bacillati</taxon>
        <taxon>Cyanobacteriota</taxon>
        <taxon>Cyanophyceae</taxon>
        <taxon>Oscillatoriophycideae</taxon>
        <taxon>Chroococcales</taxon>
        <taxon>Aphanothecaceae</taxon>
        <taxon>Aphanothece</taxon>
    </lineage>
</organism>
<dbReference type="GO" id="GO:0000160">
    <property type="term" value="P:phosphorelay signal transduction system"/>
    <property type="evidence" value="ECO:0007669"/>
    <property type="project" value="InterPro"/>
</dbReference>
<comment type="caution">
    <text evidence="3">The sequence shown here is derived from an EMBL/GenBank/DDBJ whole genome shotgun (WGS) entry which is preliminary data.</text>
</comment>
<name>A0A2T1LWQ5_9CHRO</name>
<dbReference type="SMART" id="SM00073">
    <property type="entry name" value="HPT"/>
    <property type="match status" value="1"/>
</dbReference>
<feature type="modified residue" description="Phosphohistidine" evidence="1">
    <location>
        <position position="49"/>
    </location>
</feature>
<dbReference type="EMBL" id="PXOH01000014">
    <property type="protein sequence ID" value="PSF36266.1"/>
    <property type="molecule type" value="Genomic_DNA"/>
</dbReference>
<dbReference type="SUPFAM" id="SSF47226">
    <property type="entry name" value="Histidine-containing phosphotransfer domain, HPT domain"/>
    <property type="match status" value="1"/>
</dbReference>
<keyword evidence="3" id="KW-0808">Transferase</keyword>
<dbReference type="InterPro" id="IPR036641">
    <property type="entry name" value="HPT_dom_sf"/>
</dbReference>
<dbReference type="Gene3D" id="1.20.120.160">
    <property type="entry name" value="HPT domain"/>
    <property type="match status" value="1"/>
</dbReference>
<proteinExistence type="predicted"/>
<dbReference type="PROSITE" id="PS50894">
    <property type="entry name" value="HPT"/>
    <property type="match status" value="1"/>
</dbReference>
<gene>
    <name evidence="3" type="ORF">C7H19_13750</name>
</gene>
<dbReference type="Proteomes" id="UP000239001">
    <property type="component" value="Unassembled WGS sequence"/>
</dbReference>
<reference evidence="3 4" key="2">
    <citation type="submission" date="2018-03" db="EMBL/GenBank/DDBJ databases">
        <authorList>
            <person name="Keele B.F."/>
        </authorList>
    </citation>
    <scope>NUCLEOTIDE SEQUENCE [LARGE SCALE GENOMIC DNA]</scope>
    <source>
        <strain evidence="3 4">CCALA 016</strain>
    </source>
</reference>
<dbReference type="GO" id="GO:0016301">
    <property type="term" value="F:kinase activity"/>
    <property type="evidence" value="ECO:0007669"/>
    <property type="project" value="UniProtKB-KW"/>
</dbReference>
<keyword evidence="4" id="KW-1185">Reference proteome</keyword>
<protein>
    <submittedName>
        <fullName evidence="3">Histidine kinase</fullName>
    </submittedName>
</protein>
<accession>A0A2T1LWQ5</accession>
<evidence type="ECO:0000259" key="2">
    <source>
        <dbReference type="PROSITE" id="PS50894"/>
    </source>
</evidence>
<dbReference type="OrthoDB" id="2079555at2"/>
<sequence>MDNVNTQKILGFFIEESKEHLETIEQGILNLSATANDAEQVNEMFRAAHSIKGGAAMLGYNRIQKTAHRLEDAFKVLREHRVTIDQKLESLLLKSYDALNELIEKLQGPFGLQDDEAEAIISQVEPTFGELQNHLASLLTPSGVPKTSPNEKVQKDWGTKVRDLLKQMLQLFKLEANTATRQQLQNLCTQLGQLAPHDSGWQKLIKMAQTAIANPKHSYHTLAPVIIKELKLASDFIELGQNQRITPSTELQYLAAAKLPQILVTLEPKSVANTLLQMFNQQQVSQIIQLLQSAQ</sequence>